<proteinExistence type="predicted"/>
<accession>A0A7C4UHK1</accession>
<organism evidence="4">
    <name type="scientific">candidate division WOR-3 bacterium</name>
    <dbReference type="NCBI Taxonomy" id="2052148"/>
    <lineage>
        <taxon>Bacteria</taxon>
        <taxon>Bacteria division WOR-3</taxon>
    </lineage>
</organism>
<sequence>MLKVVSVEKDSVAEKAGVLKDDLIIRINKNKINDLIDYNYSIAEEEILIELKREKKNMEIMIRRREGETLGINVEPLKIRRCSNNCSFCFMDQLPPDARPSLFVKDDDYRASFLYGNFISLSNMTENDYKRIKKMHLSPIYVSVHTTNPSLRAEIMGNERCARIKEDIERLIKCNVKIHTQIVLIPDVNDRDEYISTIEDLSLYFPDIISIGVVPVGLTTYRYNLKPIKKPTREWAEEVIKMSEPFQREFREKFGINFLYLADEFYIIADYDIPETEYYDDFPQIENGIGMVRRFLDELEDVEIPDFSGRTILVTGVLASKFILKLEDKFRENGLKAQTVVIKNRYFGETVTVSGLLGGWDIAGMLYNYDGENVILPPDVLNDDNLFIDSMPLERFKEIVKKRVYIAPRELSKFKNIVQ</sequence>
<comment type="caution">
    <text evidence="4">The sequence shown here is derived from an EMBL/GenBank/DDBJ whole genome shotgun (WGS) entry which is preliminary data.</text>
</comment>
<dbReference type="SUPFAM" id="SSF102114">
    <property type="entry name" value="Radical SAM enzymes"/>
    <property type="match status" value="1"/>
</dbReference>
<feature type="domain" description="Putative radical SAM N-terminal" evidence="3">
    <location>
        <begin position="66"/>
        <end position="211"/>
    </location>
</feature>
<dbReference type="Gene3D" id="2.30.42.10">
    <property type="match status" value="1"/>
</dbReference>
<dbReference type="InterPro" id="IPR045375">
    <property type="entry name" value="Put_radical_SAM-like_N"/>
</dbReference>
<dbReference type="InterPro" id="IPR041489">
    <property type="entry name" value="PDZ_6"/>
</dbReference>
<dbReference type="EMBL" id="DTHG01000102">
    <property type="protein sequence ID" value="HGW92570.1"/>
    <property type="molecule type" value="Genomic_DNA"/>
</dbReference>
<dbReference type="InterPro" id="IPR013785">
    <property type="entry name" value="Aldolase_TIM"/>
</dbReference>
<gene>
    <name evidence="4" type="ORF">ENV67_08560</name>
</gene>
<feature type="domain" description="PDZ" evidence="2">
    <location>
        <begin position="4"/>
        <end position="53"/>
    </location>
</feature>
<evidence type="ECO:0000313" key="4">
    <source>
        <dbReference type="EMBL" id="HGW92570.1"/>
    </source>
</evidence>
<dbReference type="Pfam" id="PF04459">
    <property type="entry name" value="DUF512"/>
    <property type="match status" value="1"/>
</dbReference>
<dbReference type="AlphaFoldDB" id="A0A7C4UHK1"/>
<dbReference type="InterPro" id="IPR036034">
    <property type="entry name" value="PDZ_sf"/>
</dbReference>
<reference evidence="4" key="1">
    <citation type="journal article" date="2020" name="mSystems">
        <title>Genome- and Community-Level Interaction Insights into Carbon Utilization and Element Cycling Functions of Hydrothermarchaeota in Hydrothermal Sediment.</title>
        <authorList>
            <person name="Zhou Z."/>
            <person name="Liu Y."/>
            <person name="Xu W."/>
            <person name="Pan J."/>
            <person name="Luo Z.H."/>
            <person name="Li M."/>
        </authorList>
    </citation>
    <scope>NUCLEOTIDE SEQUENCE [LARGE SCALE GENOMIC DNA]</scope>
    <source>
        <strain evidence="4">SpSt-780</strain>
    </source>
</reference>
<evidence type="ECO:0000259" key="1">
    <source>
        <dbReference type="Pfam" id="PF04459"/>
    </source>
</evidence>
<dbReference type="Pfam" id="PF19238">
    <property type="entry name" value="Radical_SAM_2"/>
    <property type="match status" value="1"/>
</dbReference>
<dbReference type="InterPro" id="IPR058240">
    <property type="entry name" value="rSAM_sf"/>
</dbReference>
<evidence type="ECO:0000259" key="3">
    <source>
        <dbReference type="Pfam" id="PF19238"/>
    </source>
</evidence>
<protein>
    <submittedName>
        <fullName evidence="4">DUF512 domain-containing protein</fullName>
    </submittedName>
</protein>
<dbReference type="InterPro" id="IPR007549">
    <property type="entry name" value="DUF512"/>
</dbReference>
<name>A0A7C4UHK1_UNCW3</name>
<dbReference type="Pfam" id="PF17820">
    <property type="entry name" value="PDZ_6"/>
    <property type="match status" value="1"/>
</dbReference>
<dbReference type="Gene3D" id="3.20.20.70">
    <property type="entry name" value="Aldolase class I"/>
    <property type="match status" value="1"/>
</dbReference>
<evidence type="ECO:0000259" key="2">
    <source>
        <dbReference type="Pfam" id="PF17820"/>
    </source>
</evidence>
<dbReference type="SUPFAM" id="SSF50156">
    <property type="entry name" value="PDZ domain-like"/>
    <property type="match status" value="1"/>
</dbReference>
<feature type="domain" description="DUF512" evidence="1">
    <location>
        <begin position="214"/>
        <end position="406"/>
    </location>
</feature>